<comment type="subcellular location">
    <subcellularLocation>
        <location evidence="2">Cytoplasm</location>
    </subcellularLocation>
    <subcellularLocation>
        <location evidence="1">Nucleus</location>
    </subcellularLocation>
</comment>
<evidence type="ECO:0000313" key="16">
    <source>
        <dbReference type="Proteomes" id="UP000516260"/>
    </source>
</evidence>
<evidence type="ECO:0000256" key="10">
    <source>
        <dbReference type="PIRSR" id="PIRSR036514-1"/>
    </source>
</evidence>
<evidence type="ECO:0000256" key="13">
    <source>
        <dbReference type="SAM" id="MobiDB-lite"/>
    </source>
</evidence>
<protein>
    <recommendedName>
        <fullName evidence="3">Alpha-crystallin A chain</fullName>
    </recommendedName>
</protein>
<dbReference type="GO" id="GO:0005737">
    <property type="term" value="C:cytoplasm"/>
    <property type="evidence" value="ECO:0007669"/>
    <property type="project" value="UniProtKB-SubCell"/>
</dbReference>
<dbReference type="Pfam" id="PF00525">
    <property type="entry name" value="Crystallin"/>
    <property type="match status" value="1"/>
</dbReference>
<dbReference type="GO" id="GO:0046872">
    <property type="term" value="F:metal ion binding"/>
    <property type="evidence" value="ECO:0007669"/>
    <property type="project" value="UniProtKB-KW"/>
</dbReference>
<dbReference type="SUPFAM" id="SSF49764">
    <property type="entry name" value="HSP20-like chaperones"/>
    <property type="match status" value="1"/>
</dbReference>
<evidence type="ECO:0000256" key="7">
    <source>
        <dbReference type="ARBA" id="ARBA00022833"/>
    </source>
</evidence>
<evidence type="ECO:0000256" key="4">
    <source>
        <dbReference type="ARBA" id="ARBA00022490"/>
    </source>
</evidence>
<dbReference type="GO" id="GO:0002088">
    <property type="term" value="P:lens development in camera-type eye"/>
    <property type="evidence" value="ECO:0007669"/>
    <property type="project" value="TreeGrafter"/>
</dbReference>
<keyword evidence="16" id="KW-1185">Reference proteome</keyword>
<dbReference type="GO" id="GO:0042026">
    <property type="term" value="P:protein refolding"/>
    <property type="evidence" value="ECO:0007669"/>
    <property type="project" value="TreeGrafter"/>
</dbReference>
<evidence type="ECO:0000256" key="8">
    <source>
        <dbReference type="ARBA" id="ARBA00023242"/>
    </source>
</evidence>
<dbReference type="GO" id="GO:0043066">
    <property type="term" value="P:negative regulation of apoptotic process"/>
    <property type="evidence" value="ECO:0007669"/>
    <property type="project" value="TreeGrafter"/>
</dbReference>
<dbReference type="PIRSF" id="PIRSF036514">
    <property type="entry name" value="Sm_HSP_B1"/>
    <property type="match status" value="1"/>
</dbReference>
<dbReference type="Pfam" id="PF00011">
    <property type="entry name" value="HSP20"/>
    <property type="match status" value="1"/>
</dbReference>
<comment type="similarity">
    <text evidence="9 11 12">Belongs to the small heat shock protein (HSP20) family.</text>
</comment>
<evidence type="ECO:0000256" key="6">
    <source>
        <dbReference type="ARBA" id="ARBA00022723"/>
    </source>
</evidence>
<feature type="binding site" evidence="10">
    <location>
        <position position="103"/>
    </location>
    <ligand>
        <name>Zn(2+)</name>
        <dbReference type="ChEBI" id="CHEBI:29105"/>
        <label>1</label>
    </ligand>
</feature>
<dbReference type="GO" id="GO:0009408">
    <property type="term" value="P:response to heat"/>
    <property type="evidence" value="ECO:0007669"/>
    <property type="project" value="TreeGrafter"/>
</dbReference>
<dbReference type="PANTHER" id="PTHR45640">
    <property type="entry name" value="HEAT SHOCK PROTEIN HSP-12.2-RELATED"/>
    <property type="match status" value="1"/>
</dbReference>
<evidence type="ECO:0000256" key="11">
    <source>
        <dbReference type="PROSITE-ProRule" id="PRU00285"/>
    </source>
</evidence>
<evidence type="ECO:0000256" key="5">
    <source>
        <dbReference type="ARBA" id="ARBA00022613"/>
    </source>
</evidence>
<evidence type="ECO:0000256" key="3">
    <source>
        <dbReference type="ARBA" id="ARBA00018827"/>
    </source>
</evidence>
<dbReference type="PROSITE" id="PS01031">
    <property type="entry name" value="SHSP"/>
    <property type="match status" value="1"/>
</dbReference>
<evidence type="ECO:0000256" key="2">
    <source>
        <dbReference type="ARBA" id="ARBA00004496"/>
    </source>
</evidence>
<keyword evidence="7 10" id="KW-0862">Zinc</keyword>
<accession>A0A4Z2BQ07</accession>
<gene>
    <name evidence="15" type="ORF">fugu_002491</name>
</gene>
<comment type="caution">
    <text evidence="15">The sequence shown here is derived from an EMBL/GenBank/DDBJ whole genome shotgun (WGS) entry which is preliminary data.</text>
</comment>
<keyword evidence="8" id="KW-0539">Nucleus</keyword>
<dbReference type="EMBL" id="SWLE01000012">
    <property type="protein sequence ID" value="TNM94315.1"/>
    <property type="molecule type" value="Genomic_DNA"/>
</dbReference>
<dbReference type="Gene3D" id="2.60.40.790">
    <property type="match status" value="1"/>
</dbReference>
<dbReference type="InterPro" id="IPR008978">
    <property type="entry name" value="HSP20-like_chaperone"/>
</dbReference>
<dbReference type="GO" id="GO:0005634">
    <property type="term" value="C:nucleus"/>
    <property type="evidence" value="ECO:0007669"/>
    <property type="project" value="UniProtKB-SubCell"/>
</dbReference>
<evidence type="ECO:0000259" key="14">
    <source>
        <dbReference type="PROSITE" id="PS01031"/>
    </source>
</evidence>
<keyword evidence="6 10" id="KW-0479">Metal-binding</keyword>
<dbReference type="InterPro" id="IPR002068">
    <property type="entry name" value="A-crystallin/Hsp20_dom"/>
</dbReference>
<name>A0A4Z2BQ07_9TELE</name>
<feature type="binding site" evidence="10">
    <location>
        <position position="105"/>
    </location>
    <ligand>
        <name>Zn(2+)</name>
        <dbReference type="ChEBI" id="CHEBI:29105"/>
        <label>1</label>
    </ligand>
</feature>
<evidence type="ECO:0000256" key="9">
    <source>
        <dbReference type="PIRNR" id="PIRNR036514"/>
    </source>
</evidence>
<feature type="region of interest" description="Disordered" evidence="13">
    <location>
        <begin position="148"/>
        <end position="176"/>
    </location>
</feature>
<evidence type="ECO:0000313" key="15">
    <source>
        <dbReference type="EMBL" id="TNM94315.1"/>
    </source>
</evidence>
<dbReference type="PRINTS" id="PR00299">
    <property type="entry name" value="ACRYSTALLIN"/>
</dbReference>
<sequence length="176" mass="19931">MDIAIQHPWFRRALGSAYPTRLFDQFFGEGMFDYDLFPYAASTISPYYRQSLFRSFLDFSNSGISEVRSDREKFTIYLDVKHFAPDDLNVKVTDDYVEIKGKHGERQDDHGYISREFCRRYRLPSSVDQTAISCNLSADGLLTLSGAKVQGGSESGRSERSIPVTRDDKPNAAASS</sequence>
<dbReference type="AlphaFoldDB" id="A0A4Z2BQ07"/>
<evidence type="ECO:0000256" key="1">
    <source>
        <dbReference type="ARBA" id="ARBA00004123"/>
    </source>
</evidence>
<keyword evidence="4" id="KW-0963">Cytoplasm</keyword>
<feature type="domain" description="SHSP" evidence="14">
    <location>
        <begin position="55"/>
        <end position="165"/>
    </location>
</feature>
<evidence type="ECO:0000256" key="12">
    <source>
        <dbReference type="RuleBase" id="RU003616"/>
    </source>
</evidence>
<dbReference type="InterPro" id="IPR055269">
    <property type="entry name" value="Alpha-crystallin/HSP_16"/>
</dbReference>
<proteinExistence type="inferred from homology"/>
<dbReference type="Proteomes" id="UP000516260">
    <property type="component" value="Chromosome 2"/>
</dbReference>
<feature type="compositionally biased region" description="Basic and acidic residues" evidence="13">
    <location>
        <begin position="156"/>
        <end position="170"/>
    </location>
</feature>
<dbReference type="PANTHER" id="PTHR45640:SF14">
    <property type="entry name" value="ALPHA-CRYSTALLIN A CHAIN"/>
    <property type="match status" value="1"/>
</dbReference>
<reference evidence="15 16" key="1">
    <citation type="submission" date="2019-04" db="EMBL/GenBank/DDBJ databases">
        <title>The sequence and de novo assembly of Takifugu bimaculatus genome using PacBio and Hi-C technologies.</title>
        <authorList>
            <person name="Xu P."/>
            <person name="Liu B."/>
            <person name="Zhou Z."/>
        </authorList>
    </citation>
    <scope>NUCLEOTIDE SEQUENCE [LARGE SCALE GENOMIC DNA]</scope>
    <source>
        <strain evidence="15">TB-2018</strain>
        <tissue evidence="15">Muscle</tissue>
    </source>
</reference>
<feature type="binding site" evidence="10">
    <location>
        <position position="110"/>
    </location>
    <ligand>
        <name>Zn(2+)</name>
        <dbReference type="ChEBI" id="CHEBI:29105"/>
        <label>1</label>
    </ligand>
</feature>
<organism evidence="15 16">
    <name type="scientific">Takifugu bimaculatus</name>
    <dbReference type="NCBI Taxonomy" id="433685"/>
    <lineage>
        <taxon>Eukaryota</taxon>
        <taxon>Metazoa</taxon>
        <taxon>Chordata</taxon>
        <taxon>Craniata</taxon>
        <taxon>Vertebrata</taxon>
        <taxon>Euteleostomi</taxon>
        <taxon>Actinopterygii</taxon>
        <taxon>Neopterygii</taxon>
        <taxon>Teleostei</taxon>
        <taxon>Neoteleostei</taxon>
        <taxon>Acanthomorphata</taxon>
        <taxon>Eupercaria</taxon>
        <taxon>Tetraodontiformes</taxon>
        <taxon>Tetradontoidea</taxon>
        <taxon>Tetraodontidae</taxon>
        <taxon>Takifugu</taxon>
    </lineage>
</organism>
<dbReference type="InterPro" id="IPR001436">
    <property type="entry name" value="Alpha-crystallin/sHSP_animal"/>
</dbReference>
<keyword evidence="5" id="KW-0273">Eye lens protein</keyword>
<dbReference type="GO" id="GO:0005212">
    <property type="term" value="F:structural constituent of eye lens"/>
    <property type="evidence" value="ECO:0007669"/>
    <property type="project" value="UniProtKB-KW"/>
</dbReference>
<dbReference type="InterPro" id="IPR003090">
    <property type="entry name" value="Alpha-crystallin_N"/>
</dbReference>
<dbReference type="GO" id="GO:0051082">
    <property type="term" value="F:unfolded protein binding"/>
    <property type="evidence" value="ECO:0007669"/>
    <property type="project" value="TreeGrafter"/>
</dbReference>